<protein>
    <submittedName>
        <fullName evidence="2">Tfp pilus assembly protein PilF</fullName>
    </submittedName>
</protein>
<dbReference type="InterPro" id="IPR052943">
    <property type="entry name" value="TMTC_O-mannosyl-trnsfr"/>
</dbReference>
<evidence type="ECO:0000313" key="2">
    <source>
        <dbReference type="EMBL" id="KXS33659.1"/>
    </source>
</evidence>
<dbReference type="PATRIC" id="fig|1796491.3.peg.238"/>
<dbReference type="SMART" id="SM00028">
    <property type="entry name" value="TPR"/>
    <property type="match status" value="5"/>
</dbReference>
<dbReference type="Pfam" id="PF13432">
    <property type="entry name" value="TPR_16"/>
    <property type="match status" value="1"/>
</dbReference>
<dbReference type="Gene3D" id="1.25.40.10">
    <property type="entry name" value="Tetratricopeptide repeat domain"/>
    <property type="match status" value="1"/>
</dbReference>
<dbReference type="AlphaFoldDB" id="A0A139BXD8"/>
<dbReference type="PROSITE" id="PS50293">
    <property type="entry name" value="TPR_REGION"/>
    <property type="match status" value="2"/>
</dbReference>
<reference evidence="2 3" key="2">
    <citation type="submission" date="2016-03" db="EMBL/GenBank/DDBJ databases">
        <title>New uncultured bacterium of the family Gallionellaceae from acid mine drainage: description and reconstruction of genome based on metagenomic analysis of microbial community.</title>
        <authorList>
            <person name="Kadnikov V."/>
            <person name="Ivasenko D."/>
            <person name="Beletsky A."/>
            <person name="Mardanov A."/>
            <person name="Danilova E."/>
            <person name="Pimenov N."/>
            <person name="Karnachuk O."/>
            <person name="Ravin N."/>
        </authorList>
    </citation>
    <scope>NUCLEOTIDE SEQUENCE [LARGE SCALE GENOMIC DNA]</scope>
    <source>
        <strain evidence="2">ShG14-8</strain>
    </source>
</reference>
<feature type="repeat" description="TPR" evidence="1">
    <location>
        <begin position="131"/>
        <end position="164"/>
    </location>
</feature>
<dbReference type="PANTHER" id="PTHR44809:SF1">
    <property type="entry name" value="PROTEIN O-MANNOSYL-TRANSFERASE TMTC1"/>
    <property type="match status" value="1"/>
</dbReference>
<dbReference type="SUPFAM" id="SSF48452">
    <property type="entry name" value="TPR-like"/>
    <property type="match status" value="1"/>
</dbReference>
<keyword evidence="1" id="KW-0802">TPR repeat</keyword>
<dbReference type="SUPFAM" id="SSF53756">
    <property type="entry name" value="UDP-Glycosyltransferase/glycogen phosphorylase"/>
    <property type="match status" value="1"/>
</dbReference>
<dbReference type="Gene3D" id="3.40.50.2000">
    <property type="entry name" value="Glycogen Phosphorylase B"/>
    <property type="match status" value="1"/>
</dbReference>
<feature type="repeat" description="TPR" evidence="1">
    <location>
        <begin position="29"/>
        <end position="62"/>
    </location>
</feature>
<evidence type="ECO:0000256" key="1">
    <source>
        <dbReference type="PROSITE-ProRule" id="PRU00339"/>
    </source>
</evidence>
<name>A0A139BXD8_9PROT</name>
<reference evidence="2 3" key="1">
    <citation type="submission" date="2016-02" db="EMBL/GenBank/DDBJ databases">
        <authorList>
            <person name="Wen L."/>
            <person name="He K."/>
            <person name="Yang H."/>
        </authorList>
    </citation>
    <scope>NUCLEOTIDE SEQUENCE [LARGE SCALE GENOMIC DNA]</scope>
    <source>
        <strain evidence="2">ShG14-8</strain>
    </source>
</reference>
<evidence type="ECO:0000313" key="3">
    <source>
        <dbReference type="Proteomes" id="UP000070578"/>
    </source>
</evidence>
<proteinExistence type="predicted"/>
<organism evidence="2 3">
    <name type="scientific">Candidatus Gallionella acididurans</name>
    <dbReference type="NCBI Taxonomy" id="1796491"/>
    <lineage>
        <taxon>Bacteria</taxon>
        <taxon>Pseudomonadati</taxon>
        <taxon>Pseudomonadota</taxon>
        <taxon>Betaproteobacteria</taxon>
        <taxon>Nitrosomonadales</taxon>
        <taxon>Gallionellaceae</taxon>
        <taxon>Gallionella</taxon>
    </lineage>
</organism>
<dbReference type="PROSITE" id="PS50005">
    <property type="entry name" value="TPR"/>
    <property type="match status" value="4"/>
</dbReference>
<dbReference type="Proteomes" id="UP000070578">
    <property type="component" value="Unassembled WGS sequence"/>
</dbReference>
<dbReference type="InterPro" id="IPR019734">
    <property type="entry name" value="TPR_rpt"/>
</dbReference>
<dbReference type="InterPro" id="IPR011990">
    <property type="entry name" value="TPR-like_helical_dom_sf"/>
</dbReference>
<gene>
    <name evidence="2" type="ORF">AWT59_0217</name>
</gene>
<sequence length="488" mass="54026">MGLFNRFRSGGQVVANSSARRAETSEQDATRLIDAGHELEAQGSLDAAMQCYLNAIRLAPNPARAHLNQGNVLLLKGDLDGALQAFRTAIKHKPDYAGAYYNIGNVLLGNGQFDEAAANYRSALEIQPDYAEVHCSLGVALKELGQPDDAIASFQRALKLNPDLVEAHLNLGSLLLSRGRYIEAWPEYETRHDPNYSGRQSIPPDLPFPHWRGESLNGKSLLIWPEQGFGDEIQFARYFPMLKTLGVTRLTVVCKPALEALLKMVDGVDEVIPFSDALTLPLHDYWTFPMSLPMHFSTTVQTIPDKLPYLKVPPERFKQWQHRLPADGLKIGLVWKGNAAHENDANRSLPDLSLLAPLWSEPGITFISLQKGPGEEEAATPPASQPILHLGSSILDFADSAAIVAQLDLVICIDTAIAHLAGALNKPCWVLLPAVGVDWRWLQERTDSPWYPVVMRLFRQTKTGNWSATISEVALALRIWAAQRRDEI</sequence>
<comment type="caution">
    <text evidence="2">The sequence shown here is derived from an EMBL/GenBank/DDBJ whole genome shotgun (WGS) entry which is preliminary data.</text>
</comment>
<dbReference type="Pfam" id="PF13431">
    <property type="entry name" value="TPR_17"/>
    <property type="match status" value="1"/>
</dbReference>
<feature type="repeat" description="TPR" evidence="1">
    <location>
        <begin position="97"/>
        <end position="130"/>
    </location>
</feature>
<dbReference type="PANTHER" id="PTHR44809">
    <property type="match status" value="1"/>
</dbReference>
<dbReference type="Pfam" id="PF13414">
    <property type="entry name" value="TPR_11"/>
    <property type="match status" value="1"/>
</dbReference>
<accession>A0A139BXD8</accession>
<feature type="repeat" description="TPR" evidence="1">
    <location>
        <begin position="63"/>
        <end position="96"/>
    </location>
</feature>
<dbReference type="EMBL" id="LSLI01000003">
    <property type="protein sequence ID" value="KXS33659.1"/>
    <property type="molecule type" value="Genomic_DNA"/>
</dbReference>